<comment type="function">
    <text evidence="1">Subunit of the oligosaccharyl transferase (OST) complex that catalyzes the initial transfer of a defined glycan (Glc(3)Man(9)GlcNAc(2) in eukaryotes) from the lipid carrier dolichol-pyrophosphate to an asparagine residue within an Asn-X-Ser/Thr consensus motif in nascent polypeptide chains, the first step in protein N-glycosylation. N-glycosylation occurs cotranslationally and the complex associates with the Sec61 complex at the channel-forming translocon complex that mediates protein translocation across the endoplasmic reticulum (ER). All subunits are required for a maximal enzyme activity.</text>
</comment>
<evidence type="ECO:0000256" key="8">
    <source>
        <dbReference type="ARBA" id="ARBA00022989"/>
    </source>
</evidence>
<evidence type="ECO:0000256" key="4">
    <source>
        <dbReference type="ARBA" id="ARBA00011157"/>
    </source>
</evidence>
<accession>A0AAD7PTS7</accession>
<dbReference type="PANTHER" id="PTHR12692:SF0">
    <property type="entry name" value="GH11935P"/>
    <property type="match status" value="1"/>
</dbReference>
<evidence type="ECO:0000256" key="10">
    <source>
        <dbReference type="SAM" id="Phobius"/>
    </source>
</evidence>
<evidence type="ECO:0000256" key="6">
    <source>
        <dbReference type="ARBA" id="ARBA00022729"/>
    </source>
</evidence>
<evidence type="ECO:0000313" key="11">
    <source>
        <dbReference type="EMBL" id="KAJ7967648.1"/>
    </source>
</evidence>
<comment type="subunit">
    <text evidence="4">Component of the oligosaccharyltransferase (OST) complex.</text>
</comment>
<keyword evidence="9 10" id="KW-0472">Membrane</keyword>
<comment type="caution">
    <text evidence="11">The sequence shown here is derived from an EMBL/GenBank/DDBJ whole genome shotgun (WGS) entry which is preliminary data.</text>
</comment>
<evidence type="ECO:0000313" key="12">
    <source>
        <dbReference type="Proteomes" id="UP001163823"/>
    </source>
</evidence>
<feature type="transmembrane region" description="Helical" evidence="10">
    <location>
        <begin position="249"/>
        <end position="268"/>
    </location>
</feature>
<dbReference type="Pfam" id="PF04756">
    <property type="entry name" value="OST3_OST6"/>
    <property type="match status" value="1"/>
</dbReference>
<comment type="similarity">
    <text evidence="3">Belongs to the OST3/OST6 family.</text>
</comment>
<evidence type="ECO:0000256" key="9">
    <source>
        <dbReference type="ARBA" id="ARBA00023136"/>
    </source>
</evidence>
<keyword evidence="6" id="KW-0732">Signal</keyword>
<keyword evidence="7" id="KW-0256">Endoplasmic reticulum</keyword>
<dbReference type="PANTHER" id="PTHR12692">
    <property type="entry name" value="DOLICHYL-DIPHOSPHOOLIGOSACCHARIDE--PROTEIN GLYCOSYLTRANSFERASE-RELATED"/>
    <property type="match status" value="1"/>
</dbReference>
<evidence type="ECO:0000256" key="1">
    <source>
        <dbReference type="ARBA" id="ARBA00002791"/>
    </source>
</evidence>
<feature type="transmembrane region" description="Helical" evidence="10">
    <location>
        <begin position="359"/>
        <end position="376"/>
    </location>
</feature>
<keyword evidence="8 10" id="KW-1133">Transmembrane helix</keyword>
<dbReference type="EMBL" id="JARAOO010000005">
    <property type="protein sequence ID" value="KAJ7967648.1"/>
    <property type="molecule type" value="Genomic_DNA"/>
</dbReference>
<proteinExistence type="inferred from homology"/>
<organism evidence="11 12">
    <name type="scientific">Quillaja saponaria</name>
    <name type="common">Soap bark tree</name>
    <dbReference type="NCBI Taxonomy" id="32244"/>
    <lineage>
        <taxon>Eukaryota</taxon>
        <taxon>Viridiplantae</taxon>
        <taxon>Streptophyta</taxon>
        <taxon>Embryophyta</taxon>
        <taxon>Tracheophyta</taxon>
        <taxon>Spermatophyta</taxon>
        <taxon>Magnoliopsida</taxon>
        <taxon>eudicotyledons</taxon>
        <taxon>Gunneridae</taxon>
        <taxon>Pentapetalae</taxon>
        <taxon>rosids</taxon>
        <taxon>fabids</taxon>
        <taxon>Fabales</taxon>
        <taxon>Quillajaceae</taxon>
        <taxon>Quillaja</taxon>
    </lineage>
</organism>
<dbReference type="Proteomes" id="UP001163823">
    <property type="component" value="Chromosome 5"/>
</dbReference>
<feature type="transmembrane region" description="Helical" evidence="10">
    <location>
        <begin position="327"/>
        <end position="347"/>
    </location>
</feature>
<keyword evidence="5 10" id="KW-0812">Transmembrane</keyword>
<evidence type="ECO:0000256" key="2">
    <source>
        <dbReference type="ARBA" id="ARBA00004477"/>
    </source>
</evidence>
<evidence type="ECO:0000256" key="3">
    <source>
        <dbReference type="ARBA" id="ARBA00009561"/>
    </source>
</evidence>
<reference evidence="11" key="1">
    <citation type="journal article" date="2023" name="Science">
        <title>Elucidation of the pathway for biosynthesis of saponin adjuvants from the soapbark tree.</title>
        <authorList>
            <person name="Reed J."/>
            <person name="Orme A."/>
            <person name="El-Demerdash A."/>
            <person name="Owen C."/>
            <person name="Martin L.B.B."/>
            <person name="Misra R.C."/>
            <person name="Kikuchi S."/>
            <person name="Rejzek M."/>
            <person name="Martin A.C."/>
            <person name="Harkess A."/>
            <person name="Leebens-Mack J."/>
            <person name="Louveau T."/>
            <person name="Stephenson M.J."/>
            <person name="Osbourn A."/>
        </authorList>
    </citation>
    <scope>NUCLEOTIDE SEQUENCE</scope>
    <source>
        <strain evidence="11">S10</strain>
    </source>
</reference>
<evidence type="ECO:0000256" key="5">
    <source>
        <dbReference type="ARBA" id="ARBA00022692"/>
    </source>
</evidence>
<dbReference type="FunFam" id="3.40.30.10:FF:000205">
    <property type="entry name" value="Probable dolichyl-diphosphooligosaccharide--protein glycosyltransferase subunit 3"/>
    <property type="match status" value="1"/>
</dbReference>
<protein>
    <submittedName>
        <fullName evidence="11">Magnesium transporter protein 1</fullName>
    </submittedName>
</protein>
<comment type="subcellular location">
    <subcellularLocation>
        <location evidence="2">Endoplasmic reticulum membrane</location>
        <topology evidence="2">Multi-pass membrane protein</topology>
    </subcellularLocation>
</comment>
<feature type="transmembrane region" description="Helical" evidence="10">
    <location>
        <begin position="280"/>
        <end position="300"/>
    </location>
</feature>
<dbReference type="Gene3D" id="3.40.30.10">
    <property type="entry name" value="Glutaredoxin"/>
    <property type="match status" value="1"/>
</dbReference>
<name>A0AAD7PTS7_QUISA</name>
<dbReference type="InterPro" id="IPR021149">
    <property type="entry name" value="OligosaccharylTrfase_OST3/OST6"/>
</dbReference>
<sequence length="400" mass="44831">MQCTDVTFSFDSSSQQSGQLSSKIQSLRVLRPSSSVSTSKPNPSFLSETPKSRTMKMVLSSKLNLFLFIAFFSLISFNASGESDSDRVSELLSLQSRSGSGVIHLDDHGVSRFLTSTETPRPYSILLFFDAAQLHDKTELHLKDLRKEFALVASSFTTNNQDPSSPSHGKLFFCDIEFKESQSSFSLFGVNALPHIRLIGPDHSPKESDQMDQGDFSRLAESMAEFIESKTKLVVGPIHRPPVFSRNQLIFFAVVLTVWTPFIVKKILTGKTLLHDPRIWLAGAVFVYFFSVSGAMHNIIRKMPMFLADRNDPSKLVFFYQGSGMQLGAEGFTVGFLYTIVGLLLAFMSQVLVKVRNVTVQRVIMILSLLVSFWAVKKVVYLDNWKTGYGIHGFWPSSWN</sequence>
<evidence type="ECO:0000256" key="7">
    <source>
        <dbReference type="ARBA" id="ARBA00022824"/>
    </source>
</evidence>
<dbReference type="KEGG" id="qsa:O6P43_011883"/>
<dbReference type="GO" id="GO:0018279">
    <property type="term" value="P:protein N-linked glycosylation via asparagine"/>
    <property type="evidence" value="ECO:0007669"/>
    <property type="project" value="TreeGrafter"/>
</dbReference>
<gene>
    <name evidence="11" type="ORF">O6P43_011883</name>
</gene>
<dbReference type="AlphaFoldDB" id="A0AAD7PTS7"/>
<dbReference type="GO" id="GO:0008250">
    <property type="term" value="C:oligosaccharyltransferase complex"/>
    <property type="evidence" value="ECO:0007669"/>
    <property type="project" value="TreeGrafter"/>
</dbReference>
<keyword evidence="12" id="KW-1185">Reference proteome</keyword>